<sequence>MASVFTPITTMKHTNPTGRRKFITKTGLSSLAALLGAEIVFALPEGYLPLVLENDPQTLFGKHPELIVRNNLPWNVETPAHLLDDRVTPNEKMFIRNNGLAPEKIDVAGWTLTIRGEAVNQEKTYTLQDLKSKFTKYQYQLVLECGGNGRADFFPPTEGNQWEVGAVSCAEWAGVRLKDILSDVGIKSTAVYVGYHAADLHLSRDTNKEVISRGVPIAKALENETLIAYEMNGKDIPPAHGHPLRLIASGFPASVSGKWLTGLSIRDRIHDGEKMAPPSYALPCDPVQPGSDVPNENMCIIENMPVKSLITYPKSGAIIKENSPLRIRGHAWTAEQRITKVEYSIDFGATWSTCQLENAKNRYCWQHFQASVSFPRKGYYEVWVKATDDSGKTQPMLTPGWNPKGYANNACHRIAVKVS</sequence>
<feature type="domain" description="Oxidoreductase molybdopterin-binding" evidence="5">
    <location>
        <begin position="102"/>
        <end position="271"/>
    </location>
</feature>
<dbReference type="InterPro" id="IPR000572">
    <property type="entry name" value="OxRdtase_Mopterin-bd_dom"/>
</dbReference>
<dbReference type="Gene3D" id="2.60.40.650">
    <property type="match status" value="1"/>
</dbReference>
<dbReference type="PRINTS" id="PR00407">
    <property type="entry name" value="EUMOPTERIN"/>
</dbReference>
<evidence type="ECO:0000256" key="1">
    <source>
        <dbReference type="ARBA" id="ARBA00001924"/>
    </source>
</evidence>
<dbReference type="Pfam" id="PF03404">
    <property type="entry name" value="Mo-co_dimer"/>
    <property type="match status" value="1"/>
</dbReference>
<dbReference type="GO" id="GO:0020037">
    <property type="term" value="F:heme binding"/>
    <property type="evidence" value="ECO:0007669"/>
    <property type="project" value="TreeGrafter"/>
</dbReference>
<dbReference type="Proteomes" id="UP000013909">
    <property type="component" value="Unassembled WGS sequence"/>
</dbReference>
<dbReference type="PATRIC" id="fig|1288963.3.peg.4606"/>
<keyword evidence="3" id="KW-0479">Metal-binding</keyword>
<evidence type="ECO:0000259" key="5">
    <source>
        <dbReference type="Pfam" id="PF00174"/>
    </source>
</evidence>
<dbReference type="Gene3D" id="3.90.420.10">
    <property type="entry name" value="Oxidoreductase, molybdopterin-binding domain"/>
    <property type="match status" value="1"/>
</dbReference>
<evidence type="ECO:0000313" key="7">
    <source>
        <dbReference type="EMBL" id="EON74922.1"/>
    </source>
</evidence>
<evidence type="ECO:0000313" key="8">
    <source>
        <dbReference type="Proteomes" id="UP000013909"/>
    </source>
</evidence>
<name>R7ZLH4_9BACT</name>
<keyword evidence="4" id="KW-0560">Oxidoreductase</keyword>
<evidence type="ECO:0000256" key="4">
    <source>
        <dbReference type="ARBA" id="ARBA00023002"/>
    </source>
</evidence>
<keyword evidence="8" id="KW-1185">Reference proteome</keyword>
<accession>R7ZLH4</accession>
<keyword evidence="2" id="KW-0500">Molybdenum</keyword>
<dbReference type="InterPro" id="IPR036374">
    <property type="entry name" value="OxRdtase_Mopterin-bd_sf"/>
</dbReference>
<evidence type="ECO:0000256" key="3">
    <source>
        <dbReference type="ARBA" id="ARBA00022723"/>
    </source>
</evidence>
<dbReference type="GO" id="GO:0006790">
    <property type="term" value="P:sulfur compound metabolic process"/>
    <property type="evidence" value="ECO:0007669"/>
    <property type="project" value="TreeGrafter"/>
</dbReference>
<organism evidence="7 8">
    <name type="scientific">Lunatimonas lonarensis</name>
    <dbReference type="NCBI Taxonomy" id="1232681"/>
    <lineage>
        <taxon>Bacteria</taxon>
        <taxon>Pseudomonadati</taxon>
        <taxon>Bacteroidota</taxon>
        <taxon>Cytophagia</taxon>
        <taxon>Cytophagales</taxon>
        <taxon>Cyclobacteriaceae</taxon>
    </lineage>
</organism>
<comment type="caution">
    <text evidence="7">The sequence shown here is derived from an EMBL/GenBank/DDBJ whole genome shotgun (WGS) entry which is preliminary data.</text>
</comment>
<dbReference type="InterPro" id="IPR008335">
    <property type="entry name" value="Mopterin_OxRdtase_euk"/>
</dbReference>
<dbReference type="SUPFAM" id="SSF81296">
    <property type="entry name" value="E set domains"/>
    <property type="match status" value="1"/>
</dbReference>
<evidence type="ECO:0000256" key="2">
    <source>
        <dbReference type="ARBA" id="ARBA00022505"/>
    </source>
</evidence>
<dbReference type="InterPro" id="IPR005066">
    <property type="entry name" value="MoCF_OxRdtse_dimer"/>
</dbReference>
<dbReference type="EMBL" id="AQHR01000114">
    <property type="protein sequence ID" value="EON74922.1"/>
    <property type="molecule type" value="Genomic_DNA"/>
</dbReference>
<dbReference type="Pfam" id="PF00174">
    <property type="entry name" value="Oxidored_molyb"/>
    <property type="match status" value="1"/>
</dbReference>
<dbReference type="GO" id="GO:0030151">
    <property type="term" value="F:molybdenum ion binding"/>
    <property type="evidence" value="ECO:0007669"/>
    <property type="project" value="InterPro"/>
</dbReference>
<dbReference type="GO" id="GO:0043546">
    <property type="term" value="F:molybdopterin cofactor binding"/>
    <property type="evidence" value="ECO:0007669"/>
    <property type="project" value="TreeGrafter"/>
</dbReference>
<feature type="domain" description="Moybdenum cofactor oxidoreductase dimerisation" evidence="6">
    <location>
        <begin position="300"/>
        <end position="418"/>
    </location>
</feature>
<dbReference type="PANTHER" id="PTHR19372">
    <property type="entry name" value="SULFITE REDUCTASE"/>
    <property type="match status" value="1"/>
</dbReference>
<evidence type="ECO:0000259" key="6">
    <source>
        <dbReference type="Pfam" id="PF03404"/>
    </source>
</evidence>
<dbReference type="PANTHER" id="PTHR19372:SF7">
    <property type="entry name" value="SULFITE OXIDASE, MITOCHONDRIAL"/>
    <property type="match status" value="1"/>
</dbReference>
<dbReference type="STRING" id="1232681.ADIS_4616"/>
<protein>
    <submittedName>
        <fullName evidence="7">Putative molybdenum containing oxidoreductase</fullName>
    </submittedName>
</protein>
<dbReference type="InterPro" id="IPR014756">
    <property type="entry name" value="Ig_E-set"/>
</dbReference>
<dbReference type="GO" id="GO:0008482">
    <property type="term" value="F:sulfite oxidase activity"/>
    <property type="evidence" value="ECO:0007669"/>
    <property type="project" value="TreeGrafter"/>
</dbReference>
<dbReference type="SUPFAM" id="SSF56524">
    <property type="entry name" value="Oxidoreductase molybdopterin-binding domain"/>
    <property type="match status" value="1"/>
</dbReference>
<reference evidence="7 8" key="1">
    <citation type="submission" date="2013-02" db="EMBL/GenBank/DDBJ databases">
        <title>A novel strain isolated from Lonar lake, Maharashtra, India.</title>
        <authorList>
            <person name="Singh A."/>
        </authorList>
    </citation>
    <scope>NUCLEOTIDE SEQUENCE [LARGE SCALE GENOMIC DNA]</scope>
    <source>
        <strain evidence="7 8">AK24</strain>
    </source>
</reference>
<proteinExistence type="predicted"/>
<dbReference type="AlphaFoldDB" id="R7ZLH4"/>
<comment type="cofactor">
    <cofactor evidence="1">
        <name>Mo-molybdopterin</name>
        <dbReference type="ChEBI" id="CHEBI:71302"/>
    </cofactor>
</comment>
<dbReference type="CDD" id="cd02110">
    <property type="entry name" value="SO_family_Moco_dimer"/>
    <property type="match status" value="1"/>
</dbReference>
<gene>
    <name evidence="7" type="ORF">ADIS_4616</name>
</gene>